<gene>
    <name evidence="1" type="ORF">PPRIM_AZ9-3.1.T0670004</name>
</gene>
<dbReference type="Proteomes" id="UP000688137">
    <property type="component" value="Unassembled WGS sequence"/>
</dbReference>
<accession>A0A8S1MND8</accession>
<proteinExistence type="predicted"/>
<evidence type="ECO:0000313" key="2">
    <source>
        <dbReference type="Proteomes" id="UP000688137"/>
    </source>
</evidence>
<comment type="caution">
    <text evidence="1">The sequence shown here is derived from an EMBL/GenBank/DDBJ whole genome shotgun (WGS) entry which is preliminary data.</text>
</comment>
<name>A0A8S1MND8_PARPR</name>
<protein>
    <submittedName>
        <fullName evidence="1">Uncharacterized protein</fullName>
    </submittedName>
</protein>
<reference evidence="1" key="1">
    <citation type="submission" date="2021-01" db="EMBL/GenBank/DDBJ databases">
        <authorList>
            <consortium name="Genoscope - CEA"/>
            <person name="William W."/>
        </authorList>
    </citation>
    <scope>NUCLEOTIDE SEQUENCE</scope>
</reference>
<keyword evidence="2" id="KW-1185">Reference proteome</keyword>
<organism evidence="1 2">
    <name type="scientific">Paramecium primaurelia</name>
    <dbReference type="NCBI Taxonomy" id="5886"/>
    <lineage>
        <taxon>Eukaryota</taxon>
        <taxon>Sar</taxon>
        <taxon>Alveolata</taxon>
        <taxon>Ciliophora</taxon>
        <taxon>Intramacronucleata</taxon>
        <taxon>Oligohymenophorea</taxon>
        <taxon>Peniculida</taxon>
        <taxon>Parameciidae</taxon>
        <taxon>Paramecium</taxon>
    </lineage>
</organism>
<dbReference type="EMBL" id="CAJJDM010000070">
    <property type="protein sequence ID" value="CAD8081988.1"/>
    <property type="molecule type" value="Genomic_DNA"/>
</dbReference>
<sequence length="113" mass="13256">MENAKVAQMENVKRVLVRMLQVLITRILNVRIFNQAMQQIVMDEQFKKVFNQLSLQNVNGISVVLTLQNVQILILNLFVKTIQPSNTHLKMEYSQLLLKMFMKESYLSKFIVL</sequence>
<evidence type="ECO:0000313" key="1">
    <source>
        <dbReference type="EMBL" id="CAD8081988.1"/>
    </source>
</evidence>
<dbReference type="AlphaFoldDB" id="A0A8S1MND8"/>